<dbReference type="EMBL" id="CAJVPT010022213">
    <property type="protein sequence ID" value="CAG8658845.1"/>
    <property type="molecule type" value="Genomic_DNA"/>
</dbReference>
<name>A0ACA9NI73_9GLOM</name>
<gene>
    <name evidence="1" type="ORF">ACOLOM_LOCUS8510</name>
</gene>
<protein>
    <submittedName>
        <fullName evidence="1">7362_t:CDS:1</fullName>
    </submittedName>
</protein>
<dbReference type="Proteomes" id="UP000789525">
    <property type="component" value="Unassembled WGS sequence"/>
</dbReference>
<keyword evidence="2" id="KW-1185">Reference proteome</keyword>
<comment type="caution">
    <text evidence="1">The sequence shown here is derived from an EMBL/GenBank/DDBJ whole genome shotgun (WGS) entry which is preliminary data.</text>
</comment>
<evidence type="ECO:0000313" key="2">
    <source>
        <dbReference type="Proteomes" id="UP000789525"/>
    </source>
</evidence>
<sequence>MMQHLPGIKREYLRKMTKKARTIYTLFKGIGIDKIEYITYSVDAISSLTGTQIQNIINLYSEELDTKIPSSESQKLIGVKNSSRVYAQPKYDIETKVCEETLPETE</sequence>
<reference evidence="1" key="1">
    <citation type="submission" date="2021-06" db="EMBL/GenBank/DDBJ databases">
        <authorList>
            <person name="Kallberg Y."/>
            <person name="Tangrot J."/>
            <person name="Rosling A."/>
        </authorList>
    </citation>
    <scope>NUCLEOTIDE SEQUENCE</scope>
    <source>
        <strain evidence="1">CL356</strain>
    </source>
</reference>
<proteinExistence type="predicted"/>
<evidence type="ECO:0000313" key="1">
    <source>
        <dbReference type="EMBL" id="CAG8658845.1"/>
    </source>
</evidence>
<organism evidence="1 2">
    <name type="scientific">Acaulospora colombiana</name>
    <dbReference type="NCBI Taxonomy" id="27376"/>
    <lineage>
        <taxon>Eukaryota</taxon>
        <taxon>Fungi</taxon>
        <taxon>Fungi incertae sedis</taxon>
        <taxon>Mucoromycota</taxon>
        <taxon>Glomeromycotina</taxon>
        <taxon>Glomeromycetes</taxon>
        <taxon>Diversisporales</taxon>
        <taxon>Acaulosporaceae</taxon>
        <taxon>Acaulospora</taxon>
    </lineage>
</organism>
<accession>A0ACA9NI73</accession>
<feature type="non-terminal residue" evidence="1">
    <location>
        <position position="106"/>
    </location>
</feature>